<evidence type="ECO:0000259" key="5">
    <source>
        <dbReference type="SMART" id="SM01005"/>
    </source>
</evidence>
<dbReference type="GO" id="GO:0008784">
    <property type="term" value="F:alanine racemase activity"/>
    <property type="evidence" value="ECO:0007669"/>
    <property type="project" value="UniProtKB-EC"/>
</dbReference>
<dbReference type="RefSeq" id="WP_249657357.1">
    <property type="nucleotide sequence ID" value="NZ_JAMFMA010000002.1"/>
</dbReference>
<feature type="modified residue" description="N6-(pyridoxal phosphate)lysine" evidence="4">
    <location>
        <position position="38"/>
    </location>
</feature>
<keyword evidence="2 4" id="KW-0663">Pyridoxal phosphate</keyword>
<reference evidence="6 7" key="1">
    <citation type="submission" date="2022-05" db="EMBL/GenBank/DDBJ databases">
        <authorList>
            <person name="Park J.-S."/>
        </authorList>
    </citation>
    <scope>NUCLEOTIDE SEQUENCE [LARGE SCALE GENOMIC DNA]</scope>
    <source>
        <strain evidence="6 7">2012CJ35-5</strain>
    </source>
</reference>
<evidence type="ECO:0000256" key="1">
    <source>
        <dbReference type="ARBA" id="ARBA00001933"/>
    </source>
</evidence>
<sequence length="369" mass="40787">MANIGETTLEIDLSALEHNYRYLKSKISDSTKFLGVVKAFAYGSDMVAVAKKLESLGTDYLAVAYVKEGVLLRESGIKTPILVLHPQPMNFELLIYYHLEPSMYSPRILKRFLETAERLQTTDYPVHIKFNTGLNRLGFWENDVEYIMQHLEGKTAIKIVSIFSHLAASEDSKEKAFSLNQIECFTKIAKSLDQLLGYKPFRHMLNTSGILNYPEAQFEMVRSGIGLYGYGNSAAIDAQLKPVANLKTVVSQLHKIEPNESVGYNRAFTSDGYKTTATLPIGHADGIGRQYGNMKGSVSINGKPAPIIGNVCMDMIMVDVTGIECKEGDEVLVFGASSSAEQFAASAKTISYEILTAISSRVKRVLIDP</sequence>
<dbReference type="EC" id="5.1.1.1" evidence="4"/>
<dbReference type="EMBL" id="JAMFMA010000002">
    <property type="protein sequence ID" value="MCL6274169.1"/>
    <property type="molecule type" value="Genomic_DNA"/>
</dbReference>
<dbReference type="InterPro" id="IPR029066">
    <property type="entry name" value="PLP-binding_barrel"/>
</dbReference>
<feature type="binding site" evidence="4">
    <location>
        <position position="313"/>
    </location>
    <ligand>
        <name>substrate</name>
    </ligand>
</feature>
<feature type="binding site" evidence="4">
    <location>
        <position position="136"/>
    </location>
    <ligand>
        <name>substrate</name>
    </ligand>
</feature>
<dbReference type="Gene3D" id="2.40.37.10">
    <property type="entry name" value="Lyase, Ornithine Decarboxylase, Chain A, domain 1"/>
    <property type="match status" value="1"/>
</dbReference>
<dbReference type="PANTHER" id="PTHR30511">
    <property type="entry name" value="ALANINE RACEMASE"/>
    <property type="match status" value="1"/>
</dbReference>
<dbReference type="InterPro" id="IPR009006">
    <property type="entry name" value="Ala_racemase/Decarboxylase_C"/>
</dbReference>
<accession>A0ABT0PS03</accession>
<keyword evidence="3 4" id="KW-0413">Isomerase</keyword>
<dbReference type="Pfam" id="PF01168">
    <property type="entry name" value="Ala_racemase_N"/>
    <property type="match status" value="1"/>
</dbReference>
<comment type="pathway">
    <text evidence="4">Amino-acid biosynthesis; D-alanine biosynthesis; D-alanine from L-alanine: step 1/1.</text>
</comment>
<dbReference type="InterPro" id="IPR001608">
    <property type="entry name" value="Ala_racemase_N"/>
</dbReference>
<proteinExistence type="inferred from homology"/>
<dbReference type="Gene3D" id="3.20.20.10">
    <property type="entry name" value="Alanine racemase"/>
    <property type="match status" value="1"/>
</dbReference>
<comment type="function">
    <text evidence="4">Catalyzes the interconversion of L-alanine and D-alanine. May also act on other amino acids.</text>
</comment>
<feature type="domain" description="Alanine racemase C-terminal" evidence="5">
    <location>
        <begin position="243"/>
        <end position="367"/>
    </location>
</feature>
<feature type="active site" description="Proton acceptor; specific for D-alanine" evidence="4">
    <location>
        <position position="38"/>
    </location>
</feature>
<dbReference type="InterPro" id="IPR000821">
    <property type="entry name" value="Ala_racemase"/>
</dbReference>
<protein>
    <recommendedName>
        <fullName evidence="4">Alanine racemase</fullName>
        <ecNumber evidence="4">5.1.1.1</ecNumber>
    </recommendedName>
</protein>
<dbReference type="CDD" id="cd00430">
    <property type="entry name" value="PLPDE_III_AR"/>
    <property type="match status" value="1"/>
</dbReference>
<evidence type="ECO:0000313" key="6">
    <source>
        <dbReference type="EMBL" id="MCL6274169.1"/>
    </source>
</evidence>
<organism evidence="6 7">
    <name type="scientific">Flagellimonas spongiicola</name>
    <dbReference type="NCBI Taxonomy" id="2942208"/>
    <lineage>
        <taxon>Bacteria</taxon>
        <taxon>Pseudomonadati</taxon>
        <taxon>Bacteroidota</taxon>
        <taxon>Flavobacteriia</taxon>
        <taxon>Flavobacteriales</taxon>
        <taxon>Flavobacteriaceae</taxon>
        <taxon>Flagellimonas</taxon>
    </lineage>
</organism>
<keyword evidence="7" id="KW-1185">Reference proteome</keyword>
<dbReference type="SMART" id="SM01005">
    <property type="entry name" value="Ala_racemase_C"/>
    <property type="match status" value="1"/>
</dbReference>
<evidence type="ECO:0000256" key="4">
    <source>
        <dbReference type="HAMAP-Rule" id="MF_01201"/>
    </source>
</evidence>
<dbReference type="InterPro" id="IPR011079">
    <property type="entry name" value="Ala_racemase_C"/>
</dbReference>
<comment type="caution">
    <text evidence="6">The sequence shown here is derived from an EMBL/GenBank/DDBJ whole genome shotgun (WGS) entry which is preliminary data.</text>
</comment>
<comment type="cofactor">
    <cofactor evidence="1 4">
        <name>pyridoxal 5'-phosphate</name>
        <dbReference type="ChEBI" id="CHEBI:597326"/>
    </cofactor>
</comment>
<dbReference type="PANTHER" id="PTHR30511:SF0">
    <property type="entry name" value="ALANINE RACEMASE, CATABOLIC-RELATED"/>
    <property type="match status" value="1"/>
</dbReference>
<dbReference type="SUPFAM" id="SSF51419">
    <property type="entry name" value="PLP-binding barrel"/>
    <property type="match status" value="1"/>
</dbReference>
<dbReference type="SUPFAM" id="SSF50621">
    <property type="entry name" value="Alanine racemase C-terminal domain-like"/>
    <property type="match status" value="1"/>
</dbReference>
<dbReference type="HAMAP" id="MF_01201">
    <property type="entry name" value="Ala_racemase"/>
    <property type="match status" value="1"/>
</dbReference>
<evidence type="ECO:0000256" key="2">
    <source>
        <dbReference type="ARBA" id="ARBA00022898"/>
    </source>
</evidence>
<dbReference type="Pfam" id="PF00842">
    <property type="entry name" value="Ala_racemase_C"/>
    <property type="match status" value="1"/>
</dbReference>
<comment type="catalytic activity">
    <reaction evidence="4">
        <text>L-alanine = D-alanine</text>
        <dbReference type="Rhea" id="RHEA:20249"/>
        <dbReference type="ChEBI" id="CHEBI:57416"/>
        <dbReference type="ChEBI" id="CHEBI:57972"/>
        <dbReference type="EC" id="5.1.1.1"/>
    </reaction>
</comment>
<comment type="similarity">
    <text evidence="4">Belongs to the alanine racemase family.</text>
</comment>
<evidence type="ECO:0000313" key="7">
    <source>
        <dbReference type="Proteomes" id="UP001203607"/>
    </source>
</evidence>
<name>A0ABT0PS03_9FLAO</name>
<evidence type="ECO:0000256" key="3">
    <source>
        <dbReference type="ARBA" id="ARBA00023235"/>
    </source>
</evidence>
<dbReference type="PRINTS" id="PR00992">
    <property type="entry name" value="ALARACEMASE"/>
</dbReference>
<dbReference type="Proteomes" id="UP001203607">
    <property type="component" value="Unassembled WGS sequence"/>
</dbReference>
<dbReference type="NCBIfam" id="TIGR00492">
    <property type="entry name" value="alr"/>
    <property type="match status" value="1"/>
</dbReference>
<gene>
    <name evidence="6" type="primary">alr</name>
    <name evidence="6" type="ORF">M3P19_09115</name>
</gene>
<feature type="active site" description="Proton acceptor; specific for L-alanine" evidence="4">
    <location>
        <position position="264"/>
    </location>
</feature>